<feature type="compositionally biased region" description="Basic and acidic residues" evidence="1">
    <location>
        <begin position="28"/>
        <end position="39"/>
    </location>
</feature>
<evidence type="ECO:0000313" key="3">
    <source>
        <dbReference type="Proteomes" id="UP001221898"/>
    </source>
</evidence>
<feature type="region of interest" description="Disordered" evidence="1">
    <location>
        <begin position="1"/>
        <end position="133"/>
    </location>
</feature>
<dbReference type="AlphaFoldDB" id="A0AAD7T211"/>
<gene>
    <name evidence="2" type="ORF">AAFF_G00104800</name>
</gene>
<proteinExistence type="predicted"/>
<keyword evidence="3" id="KW-1185">Reference proteome</keyword>
<dbReference type="Proteomes" id="UP001221898">
    <property type="component" value="Unassembled WGS sequence"/>
</dbReference>
<dbReference type="EMBL" id="JAINUG010000017">
    <property type="protein sequence ID" value="KAJ8412898.1"/>
    <property type="molecule type" value="Genomic_DNA"/>
</dbReference>
<reference evidence="2" key="1">
    <citation type="journal article" date="2023" name="Science">
        <title>Genome structures resolve the early diversification of teleost fishes.</title>
        <authorList>
            <person name="Parey E."/>
            <person name="Louis A."/>
            <person name="Montfort J."/>
            <person name="Bouchez O."/>
            <person name="Roques C."/>
            <person name="Iampietro C."/>
            <person name="Lluch J."/>
            <person name="Castinel A."/>
            <person name="Donnadieu C."/>
            <person name="Desvignes T."/>
            <person name="Floi Bucao C."/>
            <person name="Jouanno E."/>
            <person name="Wen M."/>
            <person name="Mejri S."/>
            <person name="Dirks R."/>
            <person name="Jansen H."/>
            <person name="Henkel C."/>
            <person name="Chen W.J."/>
            <person name="Zahm M."/>
            <person name="Cabau C."/>
            <person name="Klopp C."/>
            <person name="Thompson A.W."/>
            <person name="Robinson-Rechavi M."/>
            <person name="Braasch I."/>
            <person name="Lecointre G."/>
            <person name="Bobe J."/>
            <person name="Postlethwait J.H."/>
            <person name="Berthelot C."/>
            <person name="Roest Crollius H."/>
            <person name="Guiguen Y."/>
        </authorList>
    </citation>
    <scope>NUCLEOTIDE SEQUENCE</scope>
    <source>
        <strain evidence="2">NC1722</strain>
    </source>
</reference>
<protein>
    <submittedName>
        <fullName evidence="2">Uncharacterized protein</fullName>
    </submittedName>
</protein>
<evidence type="ECO:0000256" key="1">
    <source>
        <dbReference type="SAM" id="MobiDB-lite"/>
    </source>
</evidence>
<name>A0AAD7T211_9TELE</name>
<evidence type="ECO:0000313" key="2">
    <source>
        <dbReference type="EMBL" id="KAJ8412898.1"/>
    </source>
</evidence>
<comment type="caution">
    <text evidence="2">The sequence shown here is derived from an EMBL/GenBank/DDBJ whole genome shotgun (WGS) entry which is preliminary data.</text>
</comment>
<feature type="compositionally biased region" description="Basic and acidic residues" evidence="1">
    <location>
        <begin position="110"/>
        <end position="119"/>
    </location>
</feature>
<accession>A0AAD7T211</accession>
<feature type="compositionally biased region" description="Basic and acidic residues" evidence="1">
    <location>
        <begin position="1"/>
        <end position="11"/>
    </location>
</feature>
<organism evidence="2 3">
    <name type="scientific">Aldrovandia affinis</name>
    <dbReference type="NCBI Taxonomy" id="143900"/>
    <lineage>
        <taxon>Eukaryota</taxon>
        <taxon>Metazoa</taxon>
        <taxon>Chordata</taxon>
        <taxon>Craniata</taxon>
        <taxon>Vertebrata</taxon>
        <taxon>Euteleostomi</taxon>
        <taxon>Actinopterygii</taxon>
        <taxon>Neopterygii</taxon>
        <taxon>Teleostei</taxon>
        <taxon>Notacanthiformes</taxon>
        <taxon>Halosauridae</taxon>
        <taxon>Aldrovandia</taxon>
    </lineage>
</organism>
<sequence length="133" mass="14236">MLSKAAFERRGAGRPGEAGVTAETFGTPDERGRGPDHAPFRPAEPGVSAHLNPFTCVSDSGERGSQPALALPAHKLPGERHNSDPQRALRVRFVHGSLREATPPSQNDSQKCREEECGHAHGTHGAPWKGLSF</sequence>